<dbReference type="AlphaFoldDB" id="A0AAE0F742"/>
<name>A0AAE0F742_9CHLO</name>
<feature type="region of interest" description="Disordered" evidence="1">
    <location>
        <begin position="21"/>
        <end position="41"/>
    </location>
</feature>
<gene>
    <name evidence="2" type="ORF">CYMTET_36767</name>
</gene>
<proteinExistence type="predicted"/>
<evidence type="ECO:0000256" key="1">
    <source>
        <dbReference type="SAM" id="MobiDB-lite"/>
    </source>
</evidence>
<protein>
    <recommendedName>
        <fullName evidence="4">Ubiquitin-like domain-containing protein</fullName>
    </recommendedName>
</protein>
<accession>A0AAE0F742</accession>
<organism evidence="2 3">
    <name type="scientific">Cymbomonas tetramitiformis</name>
    <dbReference type="NCBI Taxonomy" id="36881"/>
    <lineage>
        <taxon>Eukaryota</taxon>
        <taxon>Viridiplantae</taxon>
        <taxon>Chlorophyta</taxon>
        <taxon>Pyramimonadophyceae</taxon>
        <taxon>Pyramimonadales</taxon>
        <taxon>Pyramimonadaceae</taxon>
        <taxon>Cymbomonas</taxon>
    </lineage>
</organism>
<reference evidence="2 3" key="1">
    <citation type="journal article" date="2015" name="Genome Biol. Evol.">
        <title>Comparative Genomics of a Bacterivorous Green Alga Reveals Evolutionary Causalities and Consequences of Phago-Mixotrophic Mode of Nutrition.</title>
        <authorList>
            <person name="Burns J.A."/>
            <person name="Paasch A."/>
            <person name="Narechania A."/>
            <person name="Kim E."/>
        </authorList>
    </citation>
    <scope>NUCLEOTIDE SEQUENCE [LARGE SCALE GENOMIC DNA]</scope>
    <source>
        <strain evidence="2 3">PLY_AMNH</strain>
    </source>
</reference>
<feature type="compositionally biased region" description="Basic and acidic residues" evidence="1">
    <location>
        <begin position="27"/>
        <end position="41"/>
    </location>
</feature>
<evidence type="ECO:0008006" key="4">
    <source>
        <dbReference type="Google" id="ProtNLM"/>
    </source>
</evidence>
<dbReference type="Proteomes" id="UP001190700">
    <property type="component" value="Unassembled WGS sequence"/>
</dbReference>
<feature type="non-terminal residue" evidence="2">
    <location>
        <position position="192"/>
    </location>
</feature>
<evidence type="ECO:0000313" key="3">
    <source>
        <dbReference type="Proteomes" id="UP001190700"/>
    </source>
</evidence>
<keyword evidence="3" id="KW-1185">Reference proteome</keyword>
<comment type="caution">
    <text evidence="2">The sequence shown here is derived from an EMBL/GenBank/DDBJ whole genome shotgun (WGS) entry which is preliminary data.</text>
</comment>
<sequence>MAASEVSLDLNAEIAALYPSLSEEDPQENHHIPQVDDEQVDKKPRVAETVEKPPKEIIITALSESGPRKLGIHVNENETVASLKDKVEATLSSGAAKFVLGPFRIAKTQHADVGVELKNMMMMRDGDELEVDIKVIRELFAFQTLLTVSRGFALDMTYCTIHRDCGSHLSGAAALLNICGSHLSGAAALLNI</sequence>
<dbReference type="EMBL" id="LGRX02024379">
    <property type="protein sequence ID" value="KAK3254004.1"/>
    <property type="molecule type" value="Genomic_DNA"/>
</dbReference>
<evidence type="ECO:0000313" key="2">
    <source>
        <dbReference type="EMBL" id="KAK3254004.1"/>
    </source>
</evidence>